<feature type="transmembrane region" description="Helical" evidence="1">
    <location>
        <begin position="34"/>
        <end position="54"/>
    </location>
</feature>
<gene>
    <name evidence="2" type="ORF">AB835_14290</name>
</gene>
<dbReference type="EMBL" id="MDLC01000084">
    <property type="protein sequence ID" value="ODS22412.1"/>
    <property type="molecule type" value="Genomic_DNA"/>
</dbReference>
<keyword evidence="1" id="KW-1133">Transmembrane helix</keyword>
<dbReference type="STRING" id="62101.AB835_14290"/>
<dbReference type="AlphaFoldDB" id="A0A1D2QLF9"/>
<reference evidence="2 3" key="1">
    <citation type="journal article" date="2016" name="Appl. Environ. Microbiol.">
        <title>Lack of Overt Genome Reduction in the Bryostatin-Producing Bryozoan Symbiont "Candidatus Endobugula sertula".</title>
        <authorList>
            <person name="Miller I.J."/>
            <person name="Vanee N."/>
            <person name="Fong S.S."/>
            <person name="Lim-Fong G.E."/>
            <person name="Kwan J.C."/>
        </authorList>
    </citation>
    <scope>NUCLEOTIDE SEQUENCE [LARGE SCALE GENOMIC DNA]</scope>
    <source>
        <strain evidence="2">AB1-4</strain>
    </source>
</reference>
<keyword evidence="1" id="KW-0472">Membrane</keyword>
<keyword evidence="1" id="KW-0812">Transmembrane</keyword>
<sequence>MRKKIVGLFLFSFVLFFTPTLFRALFSFEFDNLRLYYIFTAATSGILGATFSQLTSIQSRVQSANLDQVRAMSQFGYIMARAMVGAGAGLIMFYLLQSGLLSGAFFPEFIHTVSDLDKFQGMIVTTTVDPVQALSQKIETKLAVGTLARPAQGLSLLIVWCLLAGFSEKLVPGILNNKAKYLQESMNKNNRK</sequence>
<name>A0A1D2QLF9_9GAMM</name>
<evidence type="ECO:0000313" key="2">
    <source>
        <dbReference type="EMBL" id="ODS22412.1"/>
    </source>
</evidence>
<dbReference type="Proteomes" id="UP000242502">
    <property type="component" value="Unassembled WGS sequence"/>
</dbReference>
<comment type="caution">
    <text evidence="2">The sequence shown here is derived from an EMBL/GenBank/DDBJ whole genome shotgun (WGS) entry which is preliminary data.</text>
</comment>
<organism evidence="2 3">
    <name type="scientific">Candidatus Endobugula sertula</name>
    <name type="common">Bugula neritina bacterial symbiont</name>
    <dbReference type="NCBI Taxonomy" id="62101"/>
    <lineage>
        <taxon>Bacteria</taxon>
        <taxon>Pseudomonadati</taxon>
        <taxon>Pseudomonadota</taxon>
        <taxon>Gammaproteobacteria</taxon>
        <taxon>Cellvibrionales</taxon>
        <taxon>Cellvibrionaceae</taxon>
        <taxon>Candidatus Endobugula</taxon>
    </lineage>
</organism>
<feature type="transmembrane region" description="Helical" evidence="1">
    <location>
        <begin position="75"/>
        <end position="96"/>
    </location>
</feature>
<protein>
    <submittedName>
        <fullName evidence="2">Uncharacterized protein</fullName>
    </submittedName>
</protein>
<evidence type="ECO:0000256" key="1">
    <source>
        <dbReference type="SAM" id="Phobius"/>
    </source>
</evidence>
<proteinExistence type="predicted"/>
<evidence type="ECO:0000313" key="3">
    <source>
        <dbReference type="Proteomes" id="UP000242502"/>
    </source>
</evidence>
<feature type="transmembrane region" description="Helical" evidence="1">
    <location>
        <begin position="151"/>
        <end position="171"/>
    </location>
</feature>
<accession>A0A1D2QLF9</accession>